<keyword evidence="2" id="KW-1185">Reference proteome</keyword>
<name>A0A4Q0AI77_9BACT</name>
<evidence type="ECO:0000313" key="1">
    <source>
        <dbReference type="EMBL" id="RWZ78746.1"/>
    </source>
</evidence>
<accession>A0A4Q0AI77</accession>
<gene>
    <name evidence="1" type="ORF">EOT05_03285</name>
</gene>
<organism evidence="1 2">
    <name type="scientific">Candidatus Microsaccharimonas sossegonensis</name>
    <dbReference type="NCBI Taxonomy" id="2506948"/>
    <lineage>
        <taxon>Bacteria</taxon>
        <taxon>Candidatus Saccharimonadota</taxon>
        <taxon>Candidatus Saccharimonadia</taxon>
        <taxon>Candidatus Saccharimonadales</taxon>
        <taxon>Candidatus Saccharimonadaceae</taxon>
        <taxon>Candidatus Microsaccharimonas</taxon>
    </lineage>
</organism>
<proteinExistence type="predicted"/>
<comment type="caution">
    <text evidence="1">The sequence shown here is derived from an EMBL/GenBank/DDBJ whole genome shotgun (WGS) entry which is preliminary data.</text>
</comment>
<dbReference type="Proteomes" id="UP000289257">
    <property type="component" value="Unassembled WGS sequence"/>
</dbReference>
<evidence type="ECO:0000313" key="2">
    <source>
        <dbReference type="Proteomes" id="UP000289257"/>
    </source>
</evidence>
<sequence>MLERSDNVVWWYKNGEDKDRYFAIPYEANDEETNVKSLRGFYADIIVRFKDGRIGIYDTKAGMTVTDKKTYAKSDALQACLAEHDNLTGGILNKRSDSMYIFEGDEYTPNLDALTRFIL</sequence>
<dbReference type="AlphaFoldDB" id="A0A4Q0AI77"/>
<dbReference type="EMBL" id="SCKX01000001">
    <property type="protein sequence ID" value="RWZ78746.1"/>
    <property type="molecule type" value="Genomic_DNA"/>
</dbReference>
<reference evidence="1" key="1">
    <citation type="submission" date="2019-01" db="EMBL/GenBank/DDBJ databases">
        <title>Genomic signatures and co-occurrence patterns of the ultra-small Saccharimodia (Patescibacteria phylum) suggest a symbiotic lifestyle.</title>
        <authorList>
            <person name="Lemos L."/>
            <person name="Medeiros J."/>
            <person name="Andreote F."/>
            <person name="Fernandes G."/>
            <person name="Varani A."/>
            <person name="Oliveira G."/>
            <person name="Pylro V."/>
        </authorList>
    </citation>
    <scope>NUCLEOTIDE SEQUENCE [LARGE SCALE GENOMIC DNA]</scope>
    <source>
        <strain evidence="1">AMD02</strain>
    </source>
</reference>
<protein>
    <submittedName>
        <fullName evidence="1">Uncharacterized protein</fullName>
    </submittedName>
</protein>